<evidence type="ECO:0000259" key="6">
    <source>
        <dbReference type="Pfam" id="PF17389"/>
    </source>
</evidence>
<gene>
    <name evidence="8" type="ORF">EDD60_10193</name>
</gene>
<feature type="domain" description="Alpha-L-rhamnosidase C-terminal" evidence="7">
    <location>
        <begin position="673"/>
        <end position="737"/>
    </location>
</feature>
<dbReference type="Proteomes" id="UP000295515">
    <property type="component" value="Unassembled WGS sequence"/>
</dbReference>
<evidence type="ECO:0000256" key="2">
    <source>
        <dbReference type="ARBA" id="ARBA00012652"/>
    </source>
</evidence>
<accession>A0A4R3ZAA5</accession>
<dbReference type="SUPFAM" id="SSF48208">
    <property type="entry name" value="Six-hairpin glycosidases"/>
    <property type="match status" value="1"/>
</dbReference>
<feature type="domain" description="Alpha-L-rhamnosidase six-hairpin glycosidase" evidence="6">
    <location>
        <begin position="333"/>
        <end position="662"/>
    </location>
</feature>
<dbReference type="InterPro" id="IPR008902">
    <property type="entry name" value="Rhamnosid_concanavalin"/>
</dbReference>
<feature type="domain" description="Alpha-L-rhamnosidase concanavalin-like" evidence="4">
    <location>
        <begin position="215"/>
        <end position="325"/>
    </location>
</feature>
<organism evidence="8 9">
    <name type="scientific">Longibaculum muris</name>
    <dbReference type="NCBI Taxonomy" id="1796628"/>
    <lineage>
        <taxon>Bacteria</taxon>
        <taxon>Bacillati</taxon>
        <taxon>Bacillota</taxon>
        <taxon>Erysipelotrichia</taxon>
        <taxon>Erysipelotrichales</taxon>
        <taxon>Coprobacillaceae</taxon>
        <taxon>Longibaculum</taxon>
    </lineage>
</organism>
<dbReference type="Pfam" id="PF05592">
    <property type="entry name" value="Bac_rhamnosid"/>
    <property type="match status" value="1"/>
</dbReference>
<dbReference type="EMBL" id="SMCQ01000001">
    <property type="protein sequence ID" value="TCW02791.1"/>
    <property type="molecule type" value="Genomic_DNA"/>
</dbReference>
<dbReference type="Gene3D" id="1.50.10.10">
    <property type="match status" value="1"/>
</dbReference>
<dbReference type="GO" id="GO:0005975">
    <property type="term" value="P:carbohydrate metabolic process"/>
    <property type="evidence" value="ECO:0007669"/>
    <property type="project" value="InterPro"/>
</dbReference>
<evidence type="ECO:0000313" key="8">
    <source>
        <dbReference type="EMBL" id="TCW02791.1"/>
    </source>
</evidence>
<evidence type="ECO:0000259" key="7">
    <source>
        <dbReference type="Pfam" id="PF17390"/>
    </source>
</evidence>
<protein>
    <recommendedName>
        <fullName evidence="2">alpha-L-rhamnosidase</fullName>
        <ecNumber evidence="2">3.2.1.40</ecNumber>
    </recommendedName>
</protein>
<dbReference type="GeneID" id="98913921"/>
<keyword evidence="3" id="KW-0378">Hydrolase</keyword>
<evidence type="ECO:0000313" key="9">
    <source>
        <dbReference type="Proteomes" id="UP000295515"/>
    </source>
</evidence>
<reference evidence="8 9" key="1">
    <citation type="submission" date="2019-03" db="EMBL/GenBank/DDBJ databases">
        <title>Genomic Encyclopedia of Type Strains, Phase IV (KMG-IV): sequencing the most valuable type-strain genomes for metagenomic binning, comparative biology and taxonomic classification.</title>
        <authorList>
            <person name="Goeker M."/>
        </authorList>
    </citation>
    <scope>NUCLEOTIDE SEQUENCE [LARGE SCALE GENOMIC DNA]</scope>
    <source>
        <strain evidence="8 9">DSM 29487</strain>
    </source>
</reference>
<feature type="domain" description="Bacterial alpha-L-rhamnosidase N-terminal" evidence="5">
    <location>
        <begin position="43"/>
        <end position="183"/>
    </location>
</feature>
<evidence type="ECO:0000256" key="3">
    <source>
        <dbReference type="ARBA" id="ARBA00022801"/>
    </source>
</evidence>
<dbReference type="Gene3D" id="2.60.420.10">
    <property type="entry name" value="Maltose phosphorylase, domain 3"/>
    <property type="match status" value="1"/>
</dbReference>
<dbReference type="AlphaFoldDB" id="A0A4R3ZAA5"/>
<dbReference type="Pfam" id="PF17389">
    <property type="entry name" value="Bac_rhamnosid6H"/>
    <property type="match status" value="1"/>
</dbReference>
<dbReference type="PANTHER" id="PTHR33307">
    <property type="entry name" value="ALPHA-RHAMNOSIDASE (EUROFUNG)"/>
    <property type="match status" value="1"/>
</dbReference>
<proteinExistence type="predicted"/>
<dbReference type="Pfam" id="PF17390">
    <property type="entry name" value="Bac_rhamnosid_C"/>
    <property type="match status" value="1"/>
</dbReference>
<dbReference type="InterPro" id="IPR035398">
    <property type="entry name" value="Bac_rhamnosid_C"/>
</dbReference>
<keyword evidence="9" id="KW-1185">Reference proteome</keyword>
<name>A0A4R3ZAA5_9FIRM</name>
<comment type="caution">
    <text evidence="8">The sequence shown here is derived from an EMBL/GenBank/DDBJ whole genome shotgun (WGS) entry which is preliminary data.</text>
</comment>
<dbReference type="Pfam" id="PF08531">
    <property type="entry name" value="Bac_rhamnosid_N"/>
    <property type="match status" value="1"/>
</dbReference>
<evidence type="ECO:0000259" key="4">
    <source>
        <dbReference type="Pfam" id="PF05592"/>
    </source>
</evidence>
<dbReference type="GO" id="GO:0030596">
    <property type="term" value="F:alpha-L-rhamnosidase activity"/>
    <property type="evidence" value="ECO:0007669"/>
    <property type="project" value="UniProtKB-EC"/>
</dbReference>
<dbReference type="InterPro" id="IPR035396">
    <property type="entry name" value="Bac_rhamnosid6H"/>
</dbReference>
<comment type="catalytic activity">
    <reaction evidence="1">
        <text>Hydrolysis of terminal non-reducing alpha-L-rhamnose residues in alpha-L-rhamnosides.</text>
        <dbReference type="EC" id="3.2.1.40"/>
    </reaction>
</comment>
<sequence>MNKNYQFQGCWMKGNDIDYGVEDSGYYQDHRNVVLVKDFYLDDIQETYLYIATLGYSIIYINNQRITQDELNLVWTQFQKCVYYDQYDVTPYLMKGQNQMKIELGNGMYNPSPLRLFGKYNLRERLSEVGEPKVLCDLVSCNQVIISSDASWMQGEGHFLFNNLYLGERVDLRLEMSSLKLVETKENTYHLEANFIPHVRRFQNIQPASLIETKEGMIVDFGEMISGFINLSFYAQSGQYVKLQYSERYIDNQMDYKTCLAGSVGEGIHDFVISGGLGAPKKAIQTDEIISKEGINHFSNTFTYHSFRYVLIQGLSKADIHDVYATYVHTDLKQIGNIQTDHSFYNELFDAAMRTKLNNVHGTFEDCARERLGYGGDMVALATSNLYTFDLEAFYKKIIKDFRYEQTTNGGIPETAPYMGIQSNGTGQGEGPLLWQLVYPYLTYKHYQYYGDISLLEEEYPYLNKQLNYLLSYDLDEIAEHCLGDHGSILIAGEFRKPTPDKLLLGYCTMLLFLEYNIALRHILHKDTTLYQQRYDEIKETTIQKFKNEDGSFGEGTQTGYAFAIRLGLDDEKILCQKFVEKIQADQGIFNSGIFGMALTYEILAKYGYHEIIENWLLQESDIGFKAMLSNGNKALAELFVGEQLSLNHAMFASYQQWYYQGLAGICIENNAVAFDKIKLKPYFSKQVNHVECHVQTKHGMIQSNWQRKNNEIEWIISIPENIQYEICLDQEYQKEIIDQQMIIHTLG</sequence>
<dbReference type="EC" id="3.2.1.40" evidence="2"/>
<dbReference type="RefSeq" id="WP_132226107.1">
    <property type="nucleotide sequence ID" value="NZ_JANKBF010000002.1"/>
</dbReference>
<dbReference type="InterPro" id="IPR012341">
    <property type="entry name" value="6hp_glycosidase-like_sf"/>
</dbReference>
<dbReference type="PANTHER" id="PTHR33307:SF6">
    <property type="entry name" value="ALPHA-RHAMNOSIDASE (EUROFUNG)-RELATED"/>
    <property type="match status" value="1"/>
</dbReference>
<dbReference type="InterPro" id="IPR008928">
    <property type="entry name" value="6-hairpin_glycosidase_sf"/>
</dbReference>
<dbReference type="Gene3D" id="2.60.120.260">
    <property type="entry name" value="Galactose-binding domain-like"/>
    <property type="match status" value="2"/>
</dbReference>
<evidence type="ECO:0000256" key="1">
    <source>
        <dbReference type="ARBA" id="ARBA00001445"/>
    </source>
</evidence>
<evidence type="ECO:0000259" key="5">
    <source>
        <dbReference type="Pfam" id="PF08531"/>
    </source>
</evidence>
<dbReference type="InterPro" id="IPR016007">
    <property type="entry name" value="Alpha_rhamnosid"/>
</dbReference>
<dbReference type="InterPro" id="IPR013737">
    <property type="entry name" value="Bac_rhamnosid_N"/>
</dbReference>